<gene>
    <name evidence="1" type="ORF">HPB48_012433</name>
</gene>
<comment type="caution">
    <text evidence="1">The sequence shown here is derived from an EMBL/GenBank/DDBJ whole genome shotgun (WGS) entry which is preliminary data.</text>
</comment>
<dbReference type="EMBL" id="JABSTR010000004">
    <property type="protein sequence ID" value="KAH9368788.1"/>
    <property type="molecule type" value="Genomic_DNA"/>
</dbReference>
<dbReference type="OrthoDB" id="3437960at2759"/>
<dbReference type="VEuPathDB" id="VectorBase:HLOH_061229"/>
<dbReference type="AlphaFoldDB" id="A0A9J6G368"/>
<evidence type="ECO:0000313" key="2">
    <source>
        <dbReference type="Proteomes" id="UP000821853"/>
    </source>
</evidence>
<reference evidence="1 2" key="1">
    <citation type="journal article" date="2020" name="Cell">
        <title>Large-Scale Comparative Analyses of Tick Genomes Elucidate Their Genetic Diversity and Vector Capacities.</title>
        <authorList>
            <consortium name="Tick Genome and Microbiome Consortium (TIGMIC)"/>
            <person name="Jia N."/>
            <person name="Wang J."/>
            <person name="Shi W."/>
            <person name="Du L."/>
            <person name="Sun Y."/>
            <person name="Zhan W."/>
            <person name="Jiang J.F."/>
            <person name="Wang Q."/>
            <person name="Zhang B."/>
            <person name="Ji P."/>
            <person name="Bell-Sakyi L."/>
            <person name="Cui X.M."/>
            <person name="Yuan T.T."/>
            <person name="Jiang B.G."/>
            <person name="Yang W.F."/>
            <person name="Lam T.T."/>
            <person name="Chang Q.C."/>
            <person name="Ding S.J."/>
            <person name="Wang X.J."/>
            <person name="Zhu J.G."/>
            <person name="Ruan X.D."/>
            <person name="Zhao L."/>
            <person name="Wei J.T."/>
            <person name="Ye R.Z."/>
            <person name="Que T.C."/>
            <person name="Du C.H."/>
            <person name="Zhou Y.H."/>
            <person name="Cheng J.X."/>
            <person name="Dai P.F."/>
            <person name="Guo W.B."/>
            <person name="Han X.H."/>
            <person name="Huang E.J."/>
            <person name="Li L.F."/>
            <person name="Wei W."/>
            <person name="Gao Y.C."/>
            <person name="Liu J.Z."/>
            <person name="Shao H.Z."/>
            <person name="Wang X."/>
            <person name="Wang C.C."/>
            <person name="Yang T.C."/>
            <person name="Huo Q.B."/>
            <person name="Li W."/>
            <person name="Chen H.Y."/>
            <person name="Chen S.E."/>
            <person name="Zhou L.G."/>
            <person name="Ni X.B."/>
            <person name="Tian J.H."/>
            <person name="Sheng Y."/>
            <person name="Liu T."/>
            <person name="Pan Y.S."/>
            <person name="Xia L.Y."/>
            <person name="Li J."/>
            <person name="Zhao F."/>
            <person name="Cao W.C."/>
        </authorList>
    </citation>
    <scope>NUCLEOTIDE SEQUENCE [LARGE SCALE GENOMIC DNA]</scope>
    <source>
        <strain evidence="1">HaeL-2018</strain>
    </source>
</reference>
<accession>A0A9J6G368</accession>
<name>A0A9J6G368_HAELO</name>
<dbReference type="OMA" id="WSNTAIP"/>
<evidence type="ECO:0000313" key="1">
    <source>
        <dbReference type="EMBL" id="KAH9368788.1"/>
    </source>
</evidence>
<organism evidence="1 2">
    <name type="scientific">Haemaphysalis longicornis</name>
    <name type="common">Bush tick</name>
    <dbReference type="NCBI Taxonomy" id="44386"/>
    <lineage>
        <taxon>Eukaryota</taxon>
        <taxon>Metazoa</taxon>
        <taxon>Ecdysozoa</taxon>
        <taxon>Arthropoda</taxon>
        <taxon>Chelicerata</taxon>
        <taxon>Arachnida</taxon>
        <taxon>Acari</taxon>
        <taxon>Parasitiformes</taxon>
        <taxon>Ixodida</taxon>
        <taxon>Ixodoidea</taxon>
        <taxon>Ixodidae</taxon>
        <taxon>Haemaphysalinae</taxon>
        <taxon>Haemaphysalis</taxon>
    </lineage>
</organism>
<proteinExistence type="predicted"/>
<keyword evidence="2" id="KW-1185">Reference proteome</keyword>
<dbReference type="Proteomes" id="UP000821853">
    <property type="component" value="Chromosome 2"/>
</dbReference>
<protein>
    <submittedName>
        <fullName evidence="1">Uncharacterized protein</fullName>
    </submittedName>
</protein>
<sequence>METFVLIPKELSLVLSDRPASTTTDDATTHDHHRPAREVTAAVWSNSRISRGTRFLPFQGTVRLDKLDIFGTLDRQDVSVLLRFVPAPLARRAGEHVVFAMTL</sequence>